<evidence type="ECO:0000256" key="3">
    <source>
        <dbReference type="ARBA" id="ARBA00023242"/>
    </source>
</evidence>
<dbReference type="GO" id="GO:0000972">
    <property type="term" value="P:transcription-dependent tethering of RNA polymerase II gene DNA at nuclear periphery"/>
    <property type="evidence" value="ECO:0007669"/>
    <property type="project" value="TreeGrafter"/>
</dbReference>
<dbReference type="PANTHER" id="PTHR13405:SF11">
    <property type="entry name" value="NUCLEAR PORE COMPLEX PROTEIN NUP133"/>
    <property type="match status" value="1"/>
</dbReference>
<comment type="subcellular location">
    <subcellularLocation>
        <location evidence="1">Nucleus</location>
    </subcellularLocation>
</comment>
<dbReference type="GO" id="GO:0006606">
    <property type="term" value="P:protein import into nucleus"/>
    <property type="evidence" value="ECO:0007669"/>
    <property type="project" value="TreeGrafter"/>
</dbReference>
<accession>G0YKH4</accession>
<dbReference type="GO" id="GO:0017056">
    <property type="term" value="F:structural constituent of nuclear pore"/>
    <property type="evidence" value="ECO:0007669"/>
    <property type="project" value="InterPro"/>
</dbReference>
<evidence type="ECO:0000313" key="4">
    <source>
        <dbReference type="EMBL" id="AEJ88266.1"/>
    </source>
</evidence>
<evidence type="ECO:0000256" key="1">
    <source>
        <dbReference type="ARBA" id="ARBA00004123"/>
    </source>
</evidence>
<dbReference type="AlphaFoldDB" id="G0YKH4"/>
<name>G0YKH4_WOLAR</name>
<dbReference type="PANTHER" id="PTHR13405">
    <property type="entry name" value="NUCLEAR PORE COMPLEX PROTEIN NUP133"/>
    <property type="match status" value="1"/>
</dbReference>
<dbReference type="GO" id="GO:0016973">
    <property type="term" value="P:poly(A)+ mRNA export from nucleus"/>
    <property type="evidence" value="ECO:0007669"/>
    <property type="project" value="TreeGrafter"/>
</dbReference>
<reference evidence="4" key="1">
    <citation type="submission" date="2010-12" db="EMBL/GenBank/DDBJ databases">
        <authorList>
            <person name="Hafeez S."/>
            <person name="Miller P."/>
            <person name="Mead J."/>
        </authorList>
    </citation>
    <scope>NUCLEOTIDE SEQUENCE</scope>
</reference>
<evidence type="ECO:0000256" key="2">
    <source>
        <dbReference type="ARBA" id="ARBA00022448"/>
    </source>
</evidence>
<dbReference type="GO" id="GO:0031080">
    <property type="term" value="C:nuclear pore outer ring"/>
    <property type="evidence" value="ECO:0007669"/>
    <property type="project" value="TreeGrafter"/>
</dbReference>
<sequence>ANKSLLSECWMNAADRDNWEDIYQDVTAEGWSDEMIIEFLSGTSLFQATRICYGTNAEVYDGGFDDVLPLLEEDMIMKGMGTSVESILMQHRTFPDAGKLMLAALVMGRDSI</sequence>
<dbReference type="InterPro" id="IPR037624">
    <property type="entry name" value="Nup133-like"/>
</dbReference>
<protein>
    <submittedName>
        <fullName evidence="4">Uncharacterized protein</fullName>
    </submittedName>
</protein>
<keyword evidence="2" id="KW-0813">Transport</keyword>
<keyword evidence="3" id="KW-0539">Nucleus</keyword>
<proteinExistence type="evidence at transcript level"/>
<feature type="non-terminal residue" evidence="4">
    <location>
        <position position="1"/>
    </location>
</feature>
<organism evidence="4">
    <name type="scientific">Wolffia arrhiza</name>
    <name type="common">Rootless water-meal</name>
    <name type="synonym">Lemna arrhiza</name>
    <dbReference type="NCBI Taxonomy" id="161111"/>
    <lineage>
        <taxon>Eukaryota</taxon>
        <taxon>Viridiplantae</taxon>
        <taxon>Streptophyta</taxon>
        <taxon>Embryophyta</taxon>
        <taxon>Tracheophyta</taxon>
        <taxon>Spermatophyta</taxon>
        <taxon>Magnoliopsida</taxon>
        <taxon>Liliopsida</taxon>
        <taxon>Araceae</taxon>
        <taxon>Lemnoideae</taxon>
        <taxon>Wolffia</taxon>
    </lineage>
</organism>
<dbReference type="EMBL" id="HQ698954">
    <property type="protein sequence ID" value="AEJ88266.1"/>
    <property type="molecule type" value="mRNA"/>
</dbReference>